<reference evidence="2 3" key="1">
    <citation type="submission" date="2020-10" db="EMBL/GenBank/DDBJ databases">
        <title>Identification of Nocardia species via Next-generation sequencing and recognition of intraspecies genetic diversity.</title>
        <authorList>
            <person name="Li P."/>
            <person name="Li P."/>
            <person name="Lu B."/>
        </authorList>
    </citation>
    <scope>NUCLEOTIDE SEQUENCE [LARGE SCALE GENOMIC DNA]</scope>
    <source>
        <strain evidence="2 3">N-11</strain>
    </source>
</reference>
<keyword evidence="3" id="KW-1185">Reference proteome</keyword>
<evidence type="ECO:0000313" key="2">
    <source>
        <dbReference type="EMBL" id="MBF6224014.1"/>
    </source>
</evidence>
<name>A0ABS0C0W1_9NOCA</name>
<dbReference type="RefSeq" id="WP_195031424.1">
    <property type="nucleotide sequence ID" value="NZ_JADLRE010000002.1"/>
</dbReference>
<evidence type="ECO:0000313" key="3">
    <source>
        <dbReference type="Proteomes" id="UP000807309"/>
    </source>
</evidence>
<dbReference type="Proteomes" id="UP000807309">
    <property type="component" value="Unassembled WGS sequence"/>
</dbReference>
<dbReference type="EMBL" id="JADLRE010000002">
    <property type="protein sequence ID" value="MBF6224014.1"/>
    <property type="molecule type" value="Genomic_DNA"/>
</dbReference>
<comment type="caution">
    <text evidence="2">The sequence shown here is derived from an EMBL/GenBank/DDBJ whole genome shotgun (WGS) entry which is preliminary data.</text>
</comment>
<accession>A0ABS0C0W1</accession>
<evidence type="ECO:0000256" key="1">
    <source>
        <dbReference type="SAM" id="MobiDB-lite"/>
    </source>
</evidence>
<protein>
    <submittedName>
        <fullName evidence="2">Uncharacterized protein</fullName>
    </submittedName>
</protein>
<feature type="region of interest" description="Disordered" evidence="1">
    <location>
        <begin position="1"/>
        <end position="20"/>
    </location>
</feature>
<proteinExistence type="predicted"/>
<sequence length="112" mass="12379">MTSSPGRIRAEFSGISTRSWEHPADRTTLVTLRSLTGFDVVPRTYRANFDQPEDPLIRTVRTLGRDGGAAASTVTHEVGERRFGDRRTARADLQRVISQATTMSTSRATRAS</sequence>
<gene>
    <name evidence="2" type="ORF">IU470_02600</name>
</gene>
<organism evidence="2 3">
    <name type="scientific">Nocardia abscessus</name>
    <dbReference type="NCBI Taxonomy" id="120957"/>
    <lineage>
        <taxon>Bacteria</taxon>
        <taxon>Bacillati</taxon>
        <taxon>Actinomycetota</taxon>
        <taxon>Actinomycetes</taxon>
        <taxon>Mycobacteriales</taxon>
        <taxon>Nocardiaceae</taxon>
        <taxon>Nocardia</taxon>
    </lineage>
</organism>